<evidence type="ECO:0000313" key="2">
    <source>
        <dbReference type="EMBL" id="MFF8276611.1"/>
    </source>
</evidence>
<evidence type="ECO:0000256" key="1">
    <source>
        <dbReference type="SAM" id="MobiDB-lite"/>
    </source>
</evidence>
<name>A0ABW6YAK7_9ACTN</name>
<comment type="caution">
    <text evidence="2">The sequence shown here is derived from an EMBL/GenBank/DDBJ whole genome shotgun (WGS) entry which is preliminary data.</text>
</comment>
<sequence length="332" mass="34976">MFPRHRIGATLAAAALTVLVGCGSGSDAGRDGAGDPSGGPDAAPGAASAAKATSAFNSAKELARQVGSLELRITTKCMVAQGFTVHPPDPVAMPDAGGADGPEGRVSPTSEQAAQRGYGAAPDTGSGQPENSLQEPPGPWRDLPEGEKQRYALAKNGDPDQLVSYETGEGKFSSPSGGCIGETRKKLYGDMPKYLRLMWLTDNGMRHEAGRQAEQSDAFLKAVGSWSSCMEKAGYPGLKSPTDAVKKVKDYYGGKDTGKNLDAAAVETGRKKEIAQAKADAHCADTSRYDVFWRTANQKALSALYVKNEADLVAYQEILTEAQKKAQKMLES</sequence>
<protein>
    <recommendedName>
        <fullName evidence="4">Lipoprotein</fullName>
    </recommendedName>
</protein>
<keyword evidence="3" id="KW-1185">Reference proteome</keyword>
<dbReference type="RefSeq" id="WP_391934082.1">
    <property type="nucleotide sequence ID" value="NZ_JBIBSM010000005.1"/>
</dbReference>
<proteinExistence type="predicted"/>
<feature type="region of interest" description="Disordered" evidence="1">
    <location>
        <begin position="26"/>
        <end position="46"/>
    </location>
</feature>
<reference evidence="2 3" key="1">
    <citation type="submission" date="2024-10" db="EMBL/GenBank/DDBJ databases">
        <title>The Natural Products Discovery Center: Release of the First 8490 Sequenced Strains for Exploring Actinobacteria Biosynthetic Diversity.</title>
        <authorList>
            <person name="Kalkreuter E."/>
            <person name="Kautsar S.A."/>
            <person name="Yang D."/>
            <person name="Bader C.D."/>
            <person name="Teijaro C.N."/>
            <person name="Fluegel L."/>
            <person name="Davis C.M."/>
            <person name="Simpson J.R."/>
            <person name="Lauterbach L."/>
            <person name="Steele A.D."/>
            <person name="Gui C."/>
            <person name="Meng S."/>
            <person name="Li G."/>
            <person name="Viehrig K."/>
            <person name="Ye F."/>
            <person name="Su P."/>
            <person name="Kiefer A.F."/>
            <person name="Nichols A."/>
            <person name="Cepeda A.J."/>
            <person name="Yan W."/>
            <person name="Fan B."/>
            <person name="Jiang Y."/>
            <person name="Adhikari A."/>
            <person name="Zheng C.-J."/>
            <person name="Schuster L."/>
            <person name="Cowan T.M."/>
            <person name="Smanski M.J."/>
            <person name="Chevrette M.G."/>
            <person name="De Carvalho L.P.S."/>
            <person name="Shen B."/>
        </authorList>
    </citation>
    <scope>NUCLEOTIDE SEQUENCE [LARGE SCALE GENOMIC DNA]</scope>
    <source>
        <strain evidence="2 3">NPDC015755</strain>
    </source>
</reference>
<evidence type="ECO:0008006" key="4">
    <source>
        <dbReference type="Google" id="ProtNLM"/>
    </source>
</evidence>
<evidence type="ECO:0000313" key="3">
    <source>
        <dbReference type="Proteomes" id="UP001603013"/>
    </source>
</evidence>
<organism evidence="2 3">
    <name type="scientific">Streptomyces lateritius</name>
    <dbReference type="NCBI Taxonomy" id="67313"/>
    <lineage>
        <taxon>Bacteria</taxon>
        <taxon>Bacillati</taxon>
        <taxon>Actinomycetota</taxon>
        <taxon>Actinomycetes</taxon>
        <taxon>Kitasatosporales</taxon>
        <taxon>Streptomycetaceae</taxon>
        <taxon>Streptomyces</taxon>
    </lineage>
</organism>
<dbReference type="Proteomes" id="UP001603013">
    <property type="component" value="Unassembled WGS sequence"/>
</dbReference>
<feature type="region of interest" description="Disordered" evidence="1">
    <location>
        <begin position="85"/>
        <end position="177"/>
    </location>
</feature>
<gene>
    <name evidence="2" type="ORF">ACF05T_10965</name>
</gene>
<dbReference type="PROSITE" id="PS51257">
    <property type="entry name" value="PROKAR_LIPOPROTEIN"/>
    <property type="match status" value="1"/>
</dbReference>
<accession>A0ABW6YAK7</accession>
<feature type="compositionally biased region" description="Polar residues" evidence="1">
    <location>
        <begin position="125"/>
        <end position="134"/>
    </location>
</feature>
<dbReference type="EMBL" id="JBIBSM010000005">
    <property type="protein sequence ID" value="MFF8276611.1"/>
    <property type="molecule type" value="Genomic_DNA"/>
</dbReference>